<feature type="repeat" description="ANK" evidence="3">
    <location>
        <begin position="94"/>
        <end position="126"/>
    </location>
</feature>
<accession>A0A383VG38</accession>
<feature type="compositionally biased region" description="Low complexity" evidence="4">
    <location>
        <begin position="366"/>
        <end position="396"/>
    </location>
</feature>
<dbReference type="Gene3D" id="1.25.40.20">
    <property type="entry name" value="Ankyrin repeat-containing domain"/>
    <property type="match status" value="3"/>
</dbReference>
<evidence type="ECO:0000256" key="2">
    <source>
        <dbReference type="ARBA" id="ARBA00023043"/>
    </source>
</evidence>
<dbReference type="PANTHER" id="PTHR24171">
    <property type="entry name" value="ANKYRIN REPEAT DOMAIN-CONTAINING PROTEIN 39-RELATED"/>
    <property type="match status" value="1"/>
</dbReference>
<protein>
    <submittedName>
        <fullName evidence="5">Uncharacterized protein</fullName>
    </submittedName>
</protein>
<dbReference type="Pfam" id="PF00023">
    <property type="entry name" value="Ank"/>
    <property type="match status" value="1"/>
</dbReference>
<evidence type="ECO:0000313" key="6">
    <source>
        <dbReference type="Proteomes" id="UP000256970"/>
    </source>
</evidence>
<dbReference type="Pfam" id="PF13637">
    <property type="entry name" value="Ank_4"/>
    <property type="match status" value="1"/>
</dbReference>
<dbReference type="PRINTS" id="PR01415">
    <property type="entry name" value="ANKYRIN"/>
</dbReference>
<keyword evidence="2 3" id="KW-0040">ANK repeat</keyword>
<dbReference type="AlphaFoldDB" id="A0A383VG38"/>
<name>A0A383VG38_TETOB</name>
<reference evidence="5 6" key="1">
    <citation type="submission" date="2016-10" db="EMBL/GenBank/DDBJ databases">
        <authorList>
            <person name="Cai Z."/>
        </authorList>
    </citation>
    <scope>NUCLEOTIDE SEQUENCE [LARGE SCALE GENOMIC DNA]</scope>
</reference>
<dbReference type="InterPro" id="IPR002110">
    <property type="entry name" value="Ankyrin_rpt"/>
</dbReference>
<dbReference type="SUPFAM" id="SSF48403">
    <property type="entry name" value="Ankyrin repeat"/>
    <property type="match status" value="1"/>
</dbReference>
<feature type="repeat" description="ANK" evidence="3">
    <location>
        <begin position="193"/>
        <end position="225"/>
    </location>
</feature>
<keyword evidence="1" id="KW-0677">Repeat</keyword>
<evidence type="ECO:0000256" key="1">
    <source>
        <dbReference type="ARBA" id="ARBA00022737"/>
    </source>
</evidence>
<dbReference type="Proteomes" id="UP000256970">
    <property type="component" value="Unassembled WGS sequence"/>
</dbReference>
<dbReference type="Pfam" id="PF12796">
    <property type="entry name" value="Ank_2"/>
    <property type="match status" value="1"/>
</dbReference>
<feature type="repeat" description="ANK" evidence="3">
    <location>
        <begin position="160"/>
        <end position="192"/>
    </location>
</feature>
<keyword evidence="6" id="KW-1185">Reference proteome</keyword>
<dbReference type="PROSITE" id="PS50088">
    <property type="entry name" value="ANK_REPEAT"/>
    <property type="match status" value="5"/>
</dbReference>
<dbReference type="SMART" id="SM00248">
    <property type="entry name" value="ANK"/>
    <property type="match status" value="5"/>
</dbReference>
<feature type="compositionally biased region" description="Low complexity" evidence="4">
    <location>
        <begin position="255"/>
        <end position="272"/>
    </location>
</feature>
<proteinExistence type="predicted"/>
<organism evidence="5 6">
    <name type="scientific">Tetradesmus obliquus</name>
    <name type="common">Green alga</name>
    <name type="synonym">Acutodesmus obliquus</name>
    <dbReference type="NCBI Taxonomy" id="3088"/>
    <lineage>
        <taxon>Eukaryota</taxon>
        <taxon>Viridiplantae</taxon>
        <taxon>Chlorophyta</taxon>
        <taxon>core chlorophytes</taxon>
        <taxon>Chlorophyceae</taxon>
        <taxon>CS clade</taxon>
        <taxon>Sphaeropleales</taxon>
        <taxon>Scenedesmaceae</taxon>
        <taxon>Tetradesmus</taxon>
    </lineage>
</organism>
<feature type="repeat" description="ANK" evidence="3">
    <location>
        <begin position="65"/>
        <end position="93"/>
    </location>
</feature>
<dbReference type="InterPro" id="IPR036770">
    <property type="entry name" value="Ankyrin_rpt-contain_sf"/>
</dbReference>
<gene>
    <name evidence="5" type="ORF">BQ4739_LOCUS4254</name>
</gene>
<feature type="region of interest" description="Disordered" evidence="4">
    <location>
        <begin position="254"/>
        <end position="306"/>
    </location>
</feature>
<evidence type="ECO:0000256" key="4">
    <source>
        <dbReference type="SAM" id="MobiDB-lite"/>
    </source>
</evidence>
<dbReference type="PROSITE" id="PS50297">
    <property type="entry name" value="ANK_REP_REGION"/>
    <property type="match status" value="5"/>
</dbReference>
<evidence type="ECO:0000313" key="5">
    <source>
        <dbReference type="EMBL" id="SZX63702.1"/>
    </source>
</evidence>
<sequence length="441" mass="46382">MGTTDLEQHAAVYDSTNIFAVGTAHHAAETGSLDELAAAEAAGKARGYPALVTLETRDDILQCVPLHVAAEKGQHNVVQYLIACGVDLDAPDGNGVRPLHLAAITNRLDIVKLLIEKGANPTKQDSEGDVPLHWAATKGHTEMMEMLMDRGSAVDAGNKGGWTALHRAALTGRVPACRLLLRRGAGLNSITKDGRTALHLAALQNQLGVMELLLDMGAGTRFKDCYGQTAAEVCITDAARGLMQEKCAARAGGKASTATPASSRPASSTSPAKQVAAKPVSHSITHVPEMPRFKPAHNTNLDDDGFPAAVQHQQEELQGVPSASDLGGTELLLLSNPMSGQQLLPEQMPSLLSSGGSRHSLLSYQAPMQQQQQQQQQPGQLSASSSLRNRSAAGASEDAEGPADSQGRALPLLAPQQKPAGPNKKFLEKYGLQKAKGLFAP</sequence>
<feature type="repeat" description="ANK" evidence="3">
    <location>
        <begin position="127"/>
        <end position="159"/>
    </location>
</feature>
<dbReference type="EMBL" id="FNXT01000337">
    <property type="protein sequence ID" value="SZX63702.1"/>
    <property type="molecule type" value="Genomic_DNA"/>
</dbReference>
<dbReference type="STRING" id="3088.A0A383VG38"/>
<evidence type="ECO:0000256" key="3">
    <source>
        <dbReference type="PROSITE-ProRule" id="PRU00023"/>
    </source>
</evidence>
<feature type="region of interest" description="Disordered" evidence="4">
    <location>
        <begin position="366"/>
        <end position="426"/>
    </location>
</feature>